<accession>A0ABT6C5W8</accession>
<evidence type="ECO:0000313" key="1">
    <source>
        <dbReference type="EMBL" id="MDF8264333.1"/>
    </source>
</evidence>
<dbReference type="CDD" id="cd07812">
    <property type="entry name" value="SRPBCC"/>
    <property type="match status" value="1"/>
</dbReference>
<evidence type="ECO:0000313" key="2">
    <source>
        <dbReference type="Proteomes" id="UP001528912"/>
    </source>
</evidence>
<comment type="caution">
    <text evidence="1">The sequence shown here is derived from an EMBL/GenBank/DDBJ whole genome shotgun (WGS) entry which is preliminary data.</text>
</comment>
<protein>
    <submittedName>
        <fullName evidence="1">SRPBCC family protein</fullName>
    </submittedName>
</protein>
<dbReference type="EMBL" id="JAROAV010000028">
    <property type="protein sequence ID" value="MDF8264333.1"/>
    <property type="molecule type" value="Genomic_DNA"/>
</dbReference>
<dbReference type="Proteomes" id="UP001528912">
    <property type="component" value="Unassembled WGS sequence"/>
</dbReference>
<dbReference type="RefSeq" id="WP_277191862.1">
    <property type="nucleotide sequence ID" value="NZ_JAROAV010000028.1"/>
</dbReference>
<dbReference type="InterPro" id="IPR023393">
    <property type="entry name" value="START-like_dom_sf"/>
</dbReference>
<dbReference type="Gene3D" id="3.30.530.20">
    <property type="match status" value="1"/>
</dbReference>
<dbReference type="SUPFAM" id="SSF55961">
    <property type="entry name" value="Bet v1-like"/>
    <property type="match status" value="1"/>
</dbReference>
<sequence>MITFDDLALKHSVEIDAPPERVWDLVRDVRRIPEWSPQVESTRLRAGWDDIALGTEFTNRNVAGEVAWVTHGEIVRYDPAREVAFRIAENWVIWSFVVEPLGADRTRLVQRRETPDGVSPDAARWVASNLGGLESFGSTIRDGARRTLAGIKAAAEA</sequence>
<dbReference type="Pfam" id="PF10604">
    <property type="entry name" value="Polyketide_cyc2"/>
    <property type="match status" value="1"/>
</dbReference>
<organism evidence="1 2">
    <name type="scientific">Luteipulveratus flavus</name>
    <dbReference type="NCBI Taxonomy" id="3031728"/>
    <lineage>
        <taxon>Bacteria</taxon>
        <taxon>Bacillati</taxon>
        <taxon>Actinomycetota</taxon>
        <taxon>Actinomycetes</taxon>
        <taxon>Micrococcales</taxon>
        <taxon>Dermacoccaceae</taxon>
        <taxon>Luteipulveratus</taxon>
    </lineage>
</organism>
<keyword evidence="2" id="KW-1185">Reference proteome</keyword>
<gene>
    <name evidence="1" type="ORF">P4R38_08775</name>
</gene>
<name>A0ABT6C5W8_9MICO</name>
<dbReference type="InterPro" id="IPR019587">
    <property type="entry name" value="Polyketide_cyclase/dehydratase"/>
</dbReference>
<proteinExistence type="predicted"/>
<reference evidence="1 2" key="1">
    <citation type="submission" date="2023-03" db="EMBL/GenBank/DDBJ databases">
        <title>YIM 133296 draft genome.</title>
        <authorList>
            <person name="Xiong L."/>
        </authorList>
    </citation>
    <scope>NUCLEOTIDE SEQUENCE [LARGE SCALE GENOMIC DNA]</scope>
    <source>
        <strain evidence="1 2">YIM 133296</strain>
    </source>
</reference>